<comment type="caution">
    <text evidence="1">The sequence shown here is derived from an EMBL/GenBank/DDBJ whole genome shotgun (WGS) entry which is preliminary data.</text>
</comment>
<organism evidence="1 2">
    <name type="scientific">Pleurodeles waltl</name>
    <name type="common">Iberian ribbed newt</name>
    <dbReference type="NCBI Taxonomy" id="8319"/>
    <lineage>
        <taxon>Eukaryota</taxon>
        <taxon>Metazoa</taxon>
        <taxon>Chordata</taxon>
        <taxon>Craniata</taxon>
        <taxon>Vertebrata</taxon>
        <taxon>Euteleostomi</taxon>
        <taxon>Amphibia</taxon>
        <taxon>Batrachia</taxon>
        <taxon>Caudata</taxon>
        <taxon>Salamandroidea</taxon>
        <taxon>Salamandridae</taxon>
        <taxon>Pleurodelinae</taxon>
        <taxon>Pleurodeles</taxon>
    </lineage>
</organism>
<reference evidence="1" key="1">
    <citation type="journal article" date="2022" name="bioRxiv">
        <title>Sequencing and chromosome-scale assembly of the giantPleurodeles waltlgenome.</title>
        <authorList>
            <person name="Brown T."/>
            <person name="Elewa A."/>
            <person name="Iarovenko S."/>
            <person name="Subramanian E."/>
            <person name="Araus A.J."/>
            <person name="Petzold A."/>
            <person name="Susuki M."/>
            <person name="Suzuki K.-i.T."/>
            <person name="Hayashi T."/>
            <person name="Toyoda A."/>
            <person name="Oliveira C."/>
            <person name="Osipova E."/>
            <person name="Leigh N.D."/>
            <person name="Simon A."/>
            <person name="Yun M.H."/>
        </authorList>
    </citation>
    <scope>NUCLEOTIDE SEQUENCE</scope>
    <source>
        <strain evidence="1">20211129_DDA</strain>
        <tissue evidence="1">Liver</tissue>
    </source>
</reference>
<accession>A0AAV7N1I1</accession>
<evidence type="ECO:0000313" key="2">
    <source>
        <dbReference type="Proteomes" id="UP001066276"/>
    </source>
</evidence>
<dbReference type="EMBL" id="JANPWB010000013">
    <property type="protein sequence ID" value="KAJ1109812.1"/>
    <property type="molecule type" value="Genomic_DNA"/>
</dbReference>
<name>A0AAV7N1I1_PLEWA</name>
<gene>
    <name evidence="1" type="ORF">NDU88_007170</name>
</gene>
<evidence type="ECO:0000313" key="1">
    <source>
        <dbReference type="EMBL" id="KAJ1109812.1"/>
    </source>
</evidence>
<dbReference type="Proteomes" id="UP001066276">
    <property type="component" value="Chromosome 9"/>
</dbReference>
<keyword evidence="2" id="KW-1185">Reference proteome</keyword>
<proteinExistence type="predicted"/>
<dbReference type="AlphaFoldDB" id="A0AAV7N1I1"/>
<protein>
    <submittedName>
        <fullName evidence="1">Uncharacterized protein</fullName>
    </submittedName>
</protein>
<sequence>MGTAAALVRTPSFRNKIGYVQSRYNIFFPTPDSTHKEIPGKRAKFELISVPSACCVVPVPLLKHCK</sequence>